<dbReference type="Proteomes" id="UP000688947">
    <property type="component" value="Unassembled WGS sequence"/>
</dbReference>
<dbReference type="InterPro" id="IPR001214">
    <property type="entry name" value="SET_dom"/>
</dbReference>
<dbReference type="EMBL" id="JAENGZ010001084">
    <property type="protein sequence ID" value="KAG6950809.1"/>
    <property type="molecule type" value="Genomic_DNA"/>
</dbReference>
<evidence type="ECO:0000313" key="2">
    <source>
        <dbReference type="EMBL" id="KAG6950809.1"/>
    </source>
</evidence>
<name>A0A8T1U100_9STRA</name>
<dbReference type="AlphaFoldDB" id="A0A8T1U100"/>
<gene>
    <name evidence="2" type="ORF">JG687_00014013</name>
</gene>
<comment type="caution">
    <text evidence="2">The sequence shown here is derived from an EMBL/GenBank/DDBJ whole genome shotgun (WGS) entry which is preliminary data.</text>
</comment>
<proteinExistence type="predicted"/>
<dbReference type="Pfam" id="PF00856">
    <property type="entry name" value="SET"/>
    <property type="match status" value="1"/>
</dbReference>
<accession>A0A8T1U100</accession>
<sequence length="51" mass="5696">MHLEREIKDINRNGIAIHSPVTSTEVIDARHFGKMARFANHSCSSNCTSNV</sequence>
<organism evidence="2 3">
    <name type="scientific">Phytophthora cactorum</name>
    <dbReference type="NCBI Taxonomy" id="29920"/>
    <lineage>
        <taxon>Eukaryota</taxon>
        <taxon>Sar</taxon>
        <taxon>Stramenopiles</taxon>
        <taxon>Oomycota</taxon>
        <taxon>Peronosporomycetes</taxon>
        <taxon>Peronosporales</taxon>
        <taxon>Peronosporaceae</taxon>
        <taxon>Phytophthora</taxon>
    </lineage>
</organism>
<feature type="domain" description="SET" evidence="1">
    <location>
        <begin position="23"/>
        <end position="49"/>
    </location>
</feature>
<evidence type="ECO:0000259" key="1">
    <source>
        <dbReference type="Pfam" id="PF00856"/>
    </source>
</evidence>
<evidence type="ECO:0000313" key="3">
    <source>
        <dbReference type="Proteomes" id="UP000688947"/>
    </source>
</evidence>
<reference evidence="2" key="1">
    <citation type="submission" date="2021-01" db="EMBL/GenBank/DDBJ databases">
        <title>Phytophthora aleatoria, a newly-described species from Pinus radiata is distinct from Phytophthora cactorum isolates based on comparative genomics.</title>
        <authorList>
            <person name="Mcdougal R."/>
            <person name="Panda P."/>
            <person name="Williams N."/>
            <person name="Studholme D.J."/>
        </authorList>
    </citation>
    <scope>NUCLEOTIDE SEQUENCE</scope>
    <source>
        <strain evidence="2">NZFS 3830</strain>
    </source>
</reference>
<dbReference type="OrthoDB" id="308383at2759"/>
<protein>
    <recommendedName>
        <fullName evidence="1">SET domain-containing protein</fullName>
    </recommendedName>
</protein>